<evidence type="ECO:0000256" key="7">
    <source>
        <dbReference type="ARBA" id="ARBA00023116"/>
    </source>
</evidence>
<dbReference type="GO" id="GO:0031419">
    <property type="term" value="F:cobalamin binding"/>
    <property type="evidence" value="ECO:0007669"/>
    <property type="project" value="UniProtKB-KW"/>
</dbReference>
<dbReference type="GO" id="GO:0004748">
    <property type="term" value="F:ribonucleoside-diphosphate reductase activity, thioredoxin disulfide as acceptor"/>
    <property type="evidence" value="ECO:0007669"/>
    <property type="project" value="UniProtKB-EC"/>
</dbReference>
<proteinExistence type="inferred from homology"/>
<evidence type="ECO:0000256" key="11">
    <source>
        <dbReference type="PROSITE-ProRule" id="PRU00492"/>
    </source>
</evidence>
<keyword evidence="7" id="KW-0215">Deoxyribonucleotide synthesis</keyword>
<comment type="similarity">
    <text evidence="2 12">Belongs to the ribonucleoside diphosphate reductase class-2 family.</text>
</comment>
<comment type="function">
    <text evidence="12">Catalyzes the reduction of ribonucleotides to deoxyribonucleotides. May function to provide a pool of deoxyribonucleotide precursors for DNA repair during oxygen limitation and/or for immediate growth after restoration of oxygen.</text>
</comment>
<keyword evidence="12" id="KW-0237">DNA synthesis</keyword>
<evidence type="ECO:0000256" key="1">
    <source>
        <dbReference type="ARBA" id="ARBA00001922"/>
    </source>
</evidence>
<evidence type="ECO:0000256" key="10">
    <source>
        <dbReference type="ARBA" id="ARBA00047754"/>
    </source>
</evidence>
<dbReference type="InterPro" id="IPR050862">
    <property type="entry name" value="RdRp_reductase_class-2"/>
</dbReference>
<dbReference type="Gene3D" id="3.20.70.20">
    <property type="match status" value="1"/>
</dbReference>
<dbReference type="InterPro" id="IPR008926">
    <property type="entry name" value="RNR_R1-su_N"/>
</dbReference>
<evidence type="ECO:0000256" key="9">
    <source>
        <dbReference type="ARBA" id="ARBA00023285"/>
    </source>
</evidence>
<dbReference type="eggNOG" id="arCOG03713">
    <property type="taxonomic scope" value="Archaea"/>
</dbReference>
<dbReference type="PRINTS" id="PR01183">
    <property type="entry name" value="RIBORDTASEM1"/>
</dbReference>
<evidence type="ECO:0000259" key="13">
    <source>
        <dbReference type="PROSITE" id="PS51161"/>
    </source>
</evidence>
<evidence type="ECO:0000256" key="12">
    <source>
        <dbReference type="RuleBase" id="RU364064"/>
    </source>
</evidence>
<dbReference type="SUPFAM" id="SSF48168">
    <property type="entry name" value="R1 subunit of ribonucleotide reductase, N-terminal domain"/>
    <property type="match status" value="1"/>
</dbReference>
<dbReference type="PANTHER" id="PTHR43371">
    <property type="entry name" value="VITAMIN B12-DEPENDENT RIBONUCLEOTIDE REDUCTASE"/>
    <property type="match status" value="1"/>
</dbReference>
<dbReference type="InterPro" id="IPR013344">
    <property type="entry name" value="RNR_NrdJ/NrdZ"/>
</dbReference>
<dbReference type="FunFam" id="3.20.70.20:FF:000018">
    <property type="entry name" value="Vitamin B12-dependent ribonucleotide reductase"/>
    <property type="match status" value="1"/>
</dbReference>
<feature type="domain" description="ATP-cone" evidence="13">
    <location>
        <begin position="11"/>
        <end position="103"/>
    </location>
</feature>
<organism evidence="14 15">
    <name type="scientific">Methanocella conradii (strain DSM 24694 / JCM 17849 / CGMCC 1.5162 / HZ254)</name>
    <dbReference type="NCBI Taxonomy" id="1041930"/>
    <lineage>
        <taxon>Archaea</taxon>
        <taxon>Methanobacteriati</taxon>
        <taxon>Methanobacteriota</taxon>
        <taxon>Stenosarchaea group</taxon>
        <taxon>Methanomicrobia</taxon>
        <taxon>Methanocellales</taxon>
        <taxon>Methanocellaceae</taxon>
        <taxon>Methanocella</taxon>
    </lineage>
</organism>
<dbReference type="GO" id="GO:0005524">
    <property type="term" value="F:ATP binding"/>
    <property type="evidence" value="ECO:0007669"/>
    <property type="project" value="UniProtKB-UniRule"/>
</dbReference>
<gene>
    <name evidence="14" type="ordered locus">Mtc_0756</name>
</gene>
<name>H8I9A2_METCZ</name>
<comment type="catalytic activity">
    <reaction evidence="10 12">
        <text>a 2'-deoxyribonucleoside 5'-diphosphate + [thioredoxin]-disulfide + H2O = a ribonucleoside 5'-diphosphate + [thioredoxin]-dithiol</text>
        <dbReference type="Rhea" id="RHEA:23252"/>
        <dbReference type="Rhea" id="RHEA-COMP:10698"/>
        <dbReference type="Rhea" id="RHEA-COMP:10700"/>
        <dbReference type="ChEBI" id="CHEBI:15377"/>
        <dbReference type="ChEBI" id="CHEBI:29950"/>
        <dbReference type="ChEBI" id="CHEBI:50058"/>
        <dbReference type="ChEBI" id="CHEBI:57930"/>
        <dbReference type="ChEBI" id="CHEBI:73316"/>
        <dbReference type="EC" id="1.17.4.1"/>
    </reaction>
</comment>
<dbReference type="InterPro" id="IPR005144">
    <property type="entry name" value="ATP-cone_dom"/>
</dbReference>
<keyword evidence="5 11" id="KW-0067">ATP-binding</keyword>
<evidence type="ECO:0000256" key="2">
    <source>
        <dbReference type="ARBA" id="ARBA00007405"/>
    </source>
</evidence>
<dbReference type="PROSITE" id="PS51161">
    <property type="entry name" value="ATP_CONE"/>
    <property type="match status" value="1"/>
</dbReference>
<keyword evidence="8" id="KW-1015">Disulfide bond</keyword>
<dbReference type="KEGG" id="mez:Mtc_0756"/>
<keyword evidence="9 12" id="KW-0170">Cobalt</keyword>
<reference evidence="14 15" key="1">
    <citation type="journal article" date="2012" name="J. Bacteriol.">
        <title>Complete genome sequence of a thermophilic methanogen, Methanocella conradii HZ254, isolated from Chinese rice field soil.</title>
        <authorList>
            <person name="Lu Z."/>
            <person name="Lu Y."/>
        </authorList>
    </citation>
    <scope>NUCLEOTIDE SEQUENCE [LARGE SCALE GENOMIC DNA]</scope>
    <source>
        <strain evidence="15">DSM 24694 / JCM 17849 / CGMCC 1.5162 / HZ254</strain>
    </source>
</reference>
<keyword evidence="3 12" id="KW-0846">Cobalamin</keyword>
<evidence type="ECO:0000256" key="3">
    <source>
        <dbReference type="ARBA" id="ARBA00022628"/>
    </source>
</evidence>
<sequence>MELVPDMDRVSMVRKRDGTLVDFDRNRILGAVHRALMATGAGGKAEAEKVADEAVRRVDEKYAGRVPTVEDIQDIVVEVFRDMGYERVALEYESYRRRKEEVRGIQRALGIGVEPKLTVNALEVLRRRYLLRDESGEIIETPAQMFRRVARAIAAADGAYGDDPKKAEEEFYLMMSGLEFMPNSPTLFNAGTGTGLAMSACYVLPVEDSLESIFTTVKNMALIEQSGGGVGFDFSRLRPAGDMVRSTKGVASGPVSFMRAFDTATEIIKSGGKRRGAMMAILRVDHPDIMEFIASKAKHGVLTNFNISVAVTDEFMRAVEDGRDYELVNPRTGKSVKRLSARHVWSQMAENAWKGGDPGVVFIDEINRHNPTPHVGRIEATNPCGEQPLLPYESCNLGSINLSRMCKNGDVDWEKLRRTIGAAVHFLDNVIDVNPYPLKEIDAMTKANRKIGLGVMGFAEMLIKLGIPYDSKDALALGERIARFLEDEAARASEELAGRRGAFPNYQGSIWKSPRRNATVTTIAPTGTISIIAGCSSGIEPLFAVAFMRHVLGGERLFEINPLFERVAKERGFYSSSLLDKVVRQGTLDGIKEVPEDVKRLFVTAHEIAPEWHVRMQAAFQKYTENAVSKTVNLPRSATPADIEGIYSLAYRLKCKGVTVYRYGSKGEQVLNLGLGEEEAKRRVTASGEYAGGMPSDTCQVCG</sequence>
<dbReference type="Pfam" id="PF03477">
    <property type="entry name" value="ATP-cone"/>
    <property type="match status" value="1"/>
</dbReference>
<dbReference type="HOGENOM" id="CLU_000404_2_3_2"/>
<dbReference type="EMBL" id="CP003243">
    <property type="protein sequence ID" value="AFC99520.1"/>
    <property type="molecule type" value="Genomic_DNA"/>
</dbReference>
<dbReference type="SUPFAM" id="SSF51998">
    <property type="entry name" value="PFL-like glycyl radical enzymes"/>
    <property type="match status" value="1"/>
</dbReference>
<dbReference type="GO" id="GO:0071897">
    <property type="term" value="P:DNA biosynthetic process"/>
    <property type="evidence" value="ECO:0007669"/>
    <property type="project" value="UniProtKB-KW"/>
</dbReference>
<dbReference type="AlphaFoldDB" id="H8I9A2"/>
<comment type="cofactor">
    <cofactor evidence="1 12">
        <name>adenosylcob(III)alamin</name>
        <dbReference type="ChEBI" id="CHEBI:18408"/>
    </cofactor>
</comment>
<keyword evidence="15" id="KW-1185">Reference proteome</keyword>
<dbReference type="eggNOG" id="arCOG04276">
    <property type="taxonomic scope" value="Archaea"/>
</dbReference>
<accession>H8I9A2</accession>
<keyword evidence="4 11" id="KW-0547">Nucleotide-binding</keyword>
<dbReference type="UniPathway" id="UPA00326"/>
<dbReference type="GO" id="GO:0009263">
    <property type="term" value="P:deoxyribonucleotide biosynthetic process"/>
    <property type="evidence" value="ECO:0007669"/>
    <property type="project" value="UniProtKB-KW"/>
</dbReference>
<dbReference type="InterPro" id="IPR000788">
    <property type="entry name" value="RNR_lg_C"/>
</dbReference>
<dbReference type="PANTHER" id="PTHR43371:SF1">
    <property type="entry name" value="RIBONUCLEOSIDE-DIPHOSPHATE REDUCTASE"/>
    <property type="match status" value="1"/>
</dbReference>
<evidence type="ECO:0000256" key="4">
    <source>
        <dbReference type="ARBA" id="ARBA00022741"/>
    </source>
</evidence>
<dbReference type="Pfam" id="PF02867">
    <property type="entry name" value="Ribonuc_red_lgC"/>
    <property type="match status" value="1"/>
</dbReference>
<dbReference type="Pfam" id="PF00317">
    <property type="entry name" value="Ribonuc_red_lgN"/>
    <property type="match status" value="1"/>
</dbReference>
<dbReference type="NCBIfam" id="TIGR02504">
    <property type="entry name" value="NrdJ_Z"/>
    <property type="match status" value="1"/>
</dbReference>
<evidence type="ECO:0000313" key="14">
    <source>
        <dbReference type="EMBL" id="AFC99520.1"/>
    </source>
</evidence>
<evidence type="ECO:0000313" key="15">
    <source>
        <dbReference type="Proteomes" id="UP000005233"/>
    </source>
</evidence>
<protein>
    <recommendedName>
        <fullName evidence="12">Vitamin B12-dependent ribonucleotide reductase</fullName>
        <ecNumber evidence="12">1.17.4.1</ecNumber>
    </recommendedName>
</protein>
<evidence type="ECO:0000256" key="5">
    <source>
        <dbReference type="ARBA" id="ARBA00022840"/>
    </source>
</evidence>
<evidence type="ECO:0000256" key="8">
    <source>
        <dbReference type="ARBA" id="ARBA00023157"/>
    </source>
</evidence>
<dbReference type="CDD" id="cd02888">
    <property type="entry name" value="RNR_II_dimer"/>
    <property type="match status" value="1"/>
</dbReference>
<dbReference type="Proteomes" id="UP000005233">
    <property type="component" value="Chromosome"/>
</dbReference>
<dbReference type="EC" id="1.17.4.1" evidence="12"/>
<dbReference type="InterPro" id="IPR013509">
    <property type="entry name" value="RNR_lsu_N"/>
</dbReference>
<evidence type="ECO:0000256" key="6">
    <source>
        <dbReference type="ARBA" id="ARBA00023002"/>
    </source>
</evidence>
<dbReference type="STRING" id="1041930.Mtc_0756"/>
<keyword evidence="6 12" id="KW-0560">Oxidoreductase</keyword>